<evidence type="ECO:0008006" key="4">
    <source>
        <dbReference type="Google" id="ProtNLM"/>
    </source>
</evidence>
<keyword evidence="3" id="KW-1185">Reference proteome</keyword>
<evidence type="ECO:0000256" key="1">
    <source>
        <dbReference type="SAM" id="Phobius"/>
    </source>
</evidence>
<dbReference type="PANTHER" id="PTHR36443:SF1">
    <property type="entry name" value="BSR5223 PROTEIN"/>
    <property type="match status" value="1"/>
</dbReference>
<accession>H2J6W4</accession>
<dbReference type="HOGENOM" id="CLU_181383_0_0_0"/>
<dbReference type="OrthoDB" id="9811610at2"/>
<feature type="transmembrane region" description="Helical" evidence="1">
    <location>
        <begin position="7"/>
        <end position="26"/>
    </location>
</feature>
<name>H2J6W4_MARPK</name>
<keyword evidence="1" id="KW-0472">Membrane</keyword>
<dbReference type="Pfam" id="PF11146">
    <property type="entry name" value="DUF2905"/>
    <property type="match status" value="1"/>
</dbReference>
<dbReference type="Proteomes" id="UP000007161">
    <property type="component" value="Chromosome"/>
</dbReference>
<sequence length="73" mass="8176">MKIIGNIFIEMGILLIVIGIIIIVIGKSGIKLGHLPGDIIIKKENFVFYFPITTMLVISAVLNIIFILIRRLK</sequence>
<organism evidence="2 3">
    <name type="scientific">Marinitoga piezophila (strain DSM 14283 / JCM 11233 / KA3)</name>
    <dbReference type="NCBI Taxonomy" id="443254"/>
    <lineage>
        <taxon>Bacteria</taxon>
        <taxon>Thermotogati</taxon>
        <taxon>Thermotogota</taxon>
        <taxon>Thermotogae</taxon>
        <taxon>Petrotogales</taxon>
        <taxon>Petrotogaceae</taxon>
        <taxon>Marinitoga</taxon>
    </lineage>
</organism>
<gene>
    <name evidence="2" type="ordered locus">Marpi_0805</name>
</gene>
<keyword evidence="1" id="KW-1133">Transmembrane helix</keyword>
<protein>
    <recommendedName>
        <fullName evidence="4">DUF2905 domain-containing protein</fullName>
    </recommendedName>
</protein>
<evidence type="ECO:0000313" key="2">
    <source>
        <dbReference type="EMBL" id="AEX85229.1"/>
    </source>
</evidence>
<evidence type="ECO:0000313" key="3">
    <source>
        <dbReference type="Proteomes" id="UP000007161"/>
    </source>
</evidence>
<dbReference type="STRING" id="443254.Marpi_0805"/>
<dbReference type="PANTHER" id="PTHR36443">
    <property type="entry name" value="BSR5223 PROTEIN"/>
    <property type="match status" value="1"/>
</dbReference>
<keyword evidence="1" id="KW-0812">Transmembrane</keyword>
<dbReference type="RefSeq" id="WP_014296301.1">
    <property type="nucleotide sequence ID" value="NC_016751.1"/>
</dbReference>
<dbReference type="InterPro" id="IPR021320">
    <property type="entry name" value="DUF2905"/>
</dbReference>
<dbReference type="eggNOG" id="ENOG5030J2T">
    <property type="taxonomic scope" value="Bacteria"/>
</dbReference>
<dbReference type="AlphaFoldDB" id="H2J6W4"/>
<reference evidence="3" key="2">
    <citation type="submission" date="2012-01" db="EMBL/GenBank/DDBJ databases">
        <title>Complete sequence of chromosome of Marinitoga piezophila KA3.</title>
        <authorList>
            <person name="Lucas S."/>
            <person name="Han J."/>
            <person name="Lapidus A."/>
            <person name="Cheng J.-F."/>
            <person name="Goodwin L."/>
            <person name="Pitluck S."/>
            <person name="Peters L."/>
            <person name="Mikhailova N."/>
            <person name="Teshima H."/>
            <person name="Detter J.C."/>
            <person name="Han C."/>
            <person name="Tapia R."/>
            <person name="Land M."/>
            <person name="Hauser L."/>
            <person name="Kyrpides N."/>
            <person name="Ivanova N."/>
            <person name="Pagani I."/>
            <person name="Jebbar M."/>
            <person name="Vannier P."/>
            <person name="Oger P."/>
            <person name="Cario A."/>
            <person name="Bartlett D."/>
            <person name="Noll K.M."/>
            <person name="Woyke T."/>
        </authorList>
    </citation>
    <scope>NUCLEOTIDE SEQUENCE [LARGE SCALE GENOMIC DNA]</scope>
    <source>
        <strain evidence="3">DSM 14283 / JCM 11233 / KA3</strain>
    </source>
</reference>
<dbReference type="KEGG" id="mpz:Marpi_0805"/>
<feature type="transmembrane region" description="Helical" evidence="1">
    <location>
        <begin position="46"/>
        <end position="69"/>
    </location>
</feature>
<proteinExistence type="predicted"/>
<dbReference type="EMBL" id="CP003257">
    <property type="protein sequence ID" value="AEX85229.1"/>
    <property type="molecule type" value="Genomic_DNA"/>
</dbReference>
<reference evidence="2 3" key="1">
    <citation type="journal article" date="2012" name="J. Bacteriol.">
        <title>Complete Genome Sequence of the Thermophilic, Piezophilic, Heterotrophic Bacterium Marinitoga piezophila KA3.</title>
        <authorList>
            <person name="Lucas S."/>
            <person name="Han J."/>
            <person name="Lapidus A."/>
            <person name="Cheng J.F."/>
            <person name="Goodwin L.A."/>
            <person name="Pitluck S."/>
            <person name="Peters L."/>
            <person name="Mikhailova N."/>
            <person name="Teshima H."/>
            <person name="Detter J.C."/>
            <person name="Han C."/>
            <person name="Tapia R."/>
            <person name="Land M."/>
            <person name="Hauser L."/>
            <person name="Kyrpides N.C."/>
            <person name="Ivanova N."/>
            <person name="Pagani I."/>
            <person name="Vannier P."/>
            <person name="Oger P."/>
            <person name="Bartlett D.H."/>
            <person name="Noll K.M."/>
            <person name="Woyke T."/>
            <person name="Jebbar M."/>
        </authorList>
    </citation>
    <scope>NUCLEOTIDE SEQUENCE [LARGE SCALE GENOMIC DNA]</scope>
    <source>
        <strain evidence="3">DSM 14283 / JCM 11233 / KA3</strain>
    </source>
</reference>